<dbReference type="InterPro" id="IPR036390">
    <property type="entry name" value="WH_DNA-bd_sf"/>
</dbReference>
<evidence type="ECO:0000313" key="2">
    <source>
        <dbReference type="EMBL" id="TIH37844.1"/>
    </source>
</evidence>
<dbReference type="InterPro" id="IPR000600">
    <property type="entry name" value="ROK"/>
</dbReference>
<dbReference type="EMBL" id="QYRT01000010">
    <property type="protein sequence ID" value="TIH37844.1"/>
    <property type="molecule type" value="Genomic_DNA"/>
</dbReference>
<dbReference type="Gene3D" id="3.30.420.40">
    <property type="match status" value="2"/>
</dbReference>
<dbReference type="PANTHER" id="PTHR18964:SF149">
    <property type="entry name" value="BIFUNCTIONAL UDP-N-ACETYLGLUCOSAMINE 2-EPIMERASE_N-ACETYLMANNOSAMINE KINASE"/>
    <property type="match status" value="1"/>
</dbReference>
<evidence type="ECO:0000313" key="3">
    <source>
        <dbReference type="Proteomes" id="UP000306192"/>
    </source>
</evidence>
<dbReference type="OrthoDB" id="5174513at2"/>
<reference evidence="2 3" key="1">
    <citation type="journal article" date="2019" name="Microorganisms">
        <title>Systematic Affiliation and Genome Analysis of Subtercola vilae DB165(T) with Particular Emphasis on Cold Adaptation of an Isolate from a High-Altitude Cold Volcano Lake.</title>
        <authorList>
            <person name="Villalobos A.S."/>
            <person name="Wiese J."/>
            <person name="Imhoff J.F."/>
            <person name="Dorador C."/>
            <person name="Keller A."/>
            <person name="Hentschel U."/>
        </authorList>
    </citation>
    <scope>NUCLEOTIDE SEQUENCE [LARGE SCALE GENOMIC DNA]</scope>
    <source>
        <strain evidence="2 3">DB165</strain>
    </source>
</reference>
<dbReference type="AlphaFoldDB" id="A0A4V4RGR9"/>
<comment type="caution">
    <text evidence="2">The sequence shown here is derived from an EMBL/GenBank/DDBJ whole genome shotgun (WGS) entry which is preliminary data.</text>
</comment>
<dbReference type="InterPro" id="IPR043129">
    <property type="entry name" value="ATPase_NBD"/>
</dbReference>
<dbReference type="SUPFAM" id="SSF46785">
    <property type="entry name" value="Winged helix' DNA-binding domain"/>
    <property type="match status" value="1"/>
</dbReference>
<dbReference type="InterPro" id="IPR036388">
    <property type="entry name" value="WH-like_DNA-bd_sf"/>
</dbReference>
<sequence>MSQPADLPQRPGVASGTTEELRRTNLARILGLVHREGHLSRAELTRLTGLNRSTVGVLVGELRDLELVYESMPAIGPGNRAGRPSPIVHPSRSVVAIAVNPEVDAIHVGLVSLGGLLIKRVRIETGGGPSSHEVVEITRAAVAGLLAGEEGQLRVVGIGLAVPGLVRLSDGQVRSADHLGWVDEPLTEMMAQATGYRTVAANGAQLGMRAEGVFGAGRGVDDLVYFIGGASGIGGGVIIGGQLLVGAEGYASEFGHTFVASNGALCPCGATGCFEAEVTQAALLESVGLHPSQADLLVEAVASSTDARVAALVEHDRALLRIAVRNAVNLFNPSLVIVGGFLSALVGEGENAIATVANESIAASREHLVIAPAVLGAEQLLIGAGELVFSELLFDPAAILSV</sequence>
<protein>
    <submittedName>
        <fullName evidence="2">ROK family transcriptional regulator</fullName>
    </submittedName>
</protein>
<dbReference type="RefSeq" id="WP_136641664.1">
    <property type="nucleotide sequence ID" value="NZ_QYRT01000010.1"/>
</dbReference>
<dbReference type="Pfam" id="PF00480">
    <property type="entry name" value="ROK"/>
    <property type="match status" value="1"/>
</dbReference>
<dbReference type="SUPFAM" id="SSF53067">
    <property type="entry name" value="Actin-like ATPase domain"/>
    <property type="match status" value="1"/>
</dbReference>
<accession>A0A4V4RGR9</accession>
<dbReference type="Proteomes" id="UP000306192">
    <property type="component" value="Unassembled WGS sequence"/>
</dbReference>
<dbReference type="PANTHER" id="PTHR18964">
    <property type="entry name" value="ROK (REPRESSOR, ORF, KINASE) FAMILY"/>
    <property type="match status" value="1"/>
</dbReference>
<name>A0A4V4RGR9_9MICO</name>
<evidence type="ECO:0000256" key="1">
    <source>
        <dbReference type="ARBA" id="ARBA00006479"/>
    </source>
</evidence>
<proteinExistence type="inferred from homology"/>
<keyword evidence="3" id="KW-1185">Reference proteome</keyword>
<dbReference type="Gene3D" id="1.10.10.10">
    <property type="entry name" value="Winged helix-like DNA-binding domain superfamily/Winged helix DNA-binding domain"/>
    <property type="match status" value="1"/>
</dbReference>
<gene>
    <name evidence="2" type="ORF">D4765_07505</name>
</gene>
<organism evidence="2 3">
    <name type="scientific">Subtercola vilae</name>
    <dbReference type="NCBI Taxonomy" id="2056433"/>
    <lineage>
        <taxon>Bacteria</taxon>
        <taxon>Bacillati</taxon>
        <taxon>Actinomycetota</taxon>
        <taxon>Actinomycetes</taxon>
        <taxon>Micrococcales</taxon>
        <taxon>Microbacteriaceae</taxon>
        <taxon>Subtercola</taxon>
    </lineage>
</organism>
<comment type="similarity">
    <text evidence="1">Belongs to the ROK (NagC/XylR) family.</text>
</comment>